<evidence type="ECO:0000313" key="1">
    <source>
        <dbReference type="EMBL" id="GAA2813901.1"/>
    </source>
</evidence>
<comment type="caution">
    <text evidence="1">The sequence shown here is derived from an EMBL/GenBank/DDBJ whole genome shotgun (WGS) entry which is preliminary data.</text>
</comment>
<keyword evidence="2" id="KW-1185">Reference proteome</keyword>
<dbReference type="EMBL" id="BAAAUX010000026">
    <property type="protein sequence ID" value="GAA2813901.1"/>
    <property type="molecule type" value="Genomic_DNA"/>
</dbReference>
<protein>
    <submittedName>
        <fullName evidence="1">Uncharacterized protein</fullName>
    </submittedName>
</protein>
<reference evidence="1 2" key="1">
    <citation type="journal article" date="2019" name="Int. J. Syst. Evol. Microbiol.">
        <title>The Global Catalogue of Microorganisms (GCM) 10K type strain sequencing project: providing services to taxonomists for standard genome sequencing and annotation.</title>
        <authorList>
            <consortium name="The Broad Institute Genomics Platform"/>
            <consortium name="The Broad Institute Genome Sequencing Center for Infectious Disease"/>
            <person name="Wu L."/>
            <person name="Ma J."/>
        </authorList>
    </citation>
    <scope>NUCLEOTIDE SEQUENCE [LARGE SCALE GENOMIC DNA]</scope>
    <source>
        <strain evidence="1 2">JCM 9383</strain>
    </source>
</reference>
<organism evidence="1 2">
    <name type="scientific">Saccharopolyspora taberi</name>
    <dbReference type="NCBI Taxonomy" id="60895"/>
    <lineage>
        <taxon>Bacteria</taxon>
        <taxon>Bacillati</taxon>
        <taxon>Actinomycetota</taxon>
        <taxon>Actinomycetes</taxon>
        <taxon>Pseudonocardiales</taxon>
        <taxon>Pseudonocardiaceae</taxon>
        <taxon>Saccharopolyspora</taxon>
    </lineage>
</organism>
<dbReference type="RefSeq" id="WP_344684893.1">
    <property type="nucleotide sequence ID" value="NZ_BAAAUX010000026.1"/>
</dbReference>
<gene>
    <name evidence="1" type="ORF">GCM10010470_56710</name>
</gene>
<evidence type="ECO:0000313" key="2">
    <source>
        <dbReference type="Proteomes" id="UP001500979"/>
    </source>
</evidence>
<accession>A0ABN3VKE2</accession>
<proteinExistence type="predicted"/>
<sequence>MFLNELNESVRRRLDLLAEIADRGDDHAVSEVARTEMPSLVAAVRALMAEHEPDETGQCPACSRILRRWQRLWRQPKSPCRVYLAARWALLDEQVGAAGER</sequence>
<dbReference type="Proteomes" id="UP001500979">
    <property type="component" value="Unassembled WGS sequence"/>
</dbReference>
<name>A0ABN3VKE2_9PSEU</name>